<dbReference type="KEGG" id="asan:AWM72_07455"/>
<dbReference type="InterPro" id="IPR010766">
    <property type="entry name" value="DRTGG"/>
</dbReference>
<dbReference type="PANTHER" id="PTHR43080:SF2">
    <property type="entry name" value="CBS DOMAIN-CONTAINING PROTEIN"/>
    <property type="match status" value="1"/>
</dbReference>
<dbReference type="SMART" id="SM00116">
    <property type="entry name" value="CBS"/>
    <property type="match status" value="2"/>
</dbReference>
<evidence type="ECO:0000313" key="6">
    <source>
        <dbReference type="Proteomes" id="UP000069912"/>
    </source>
</evidence>
<evidence type="ECO:0000256" key="1">
    <source>
        <dbReference type="ARBA" id="ARBA00023122"/>
    </source>
</evidence>
<dbReference type="PANTHER" id="PTHR43080">
    <property type="entry name" value="CBS DOMAIN-CONTAINING PROTEIN CBSX3, MITOCHONDRIAL"/>
    <property type="match status" value="1"/>
</dbReference>
<evidence type="ECO:0000259" key="3">
    <source>
        <dbReference type="PROSITE" id="PS51371"/>
    </source>
</evidence>
<dbReference type="AlphaFoldDB" id="A0A109RF72"/>
<dbReference type="SUPFAM" id="SSF54637">
    <property type="entry name" value="Thioesterase/thiol ester dehydrase-isomerase"/>
    <property type="match status" value="1"/>
</dbReference>
<dbReference type="Proteomes" id="UP000069912">
    <property type="component" value="Chromosome"/>
</dbReference>
<dbReference type="EMBL" id="PKGY01000001">
    <property type="protein sequence ID" value="PKZ23404.1"/>
    <property type="molecule type" value="Genomic_DNA"/>
</dbReference>
<dbReference type="Gene3D" id="3.40.1390.20">
    <property type="entry name" value="HprK N-terminal domain-like"/>
    <property type="match status" value="1"/>
</dbReference>
<dbReference type="InterPro" id="IPR029069">
    <property type="entry name" value="HotDog_dom_sf"/>
</dbReference>
<sequence>MTTKHEQILNYIRDLPIDTKISVRRIARDLKVSDGTAYRAIKEAENQNLVRTVERVGTVRIEPYDYDQTKRLTIREIVRLTDCTVHGGERGLDGEITKFIIGAMQEEAVMTYLRPEALMIVGDREDIQRVALEHGMAVLITGGFQPSQANIDLANQKQIPIMSVAFDTYSTATVINKAMIERAIQQDIVLVEDIFIPFEKTFYLFTDSHVVDYRKLNEKTRHSRFPVVNKNYELQGIVTAKDLLGKEDREVIESCMTADPLVAKLSMSVVSVTHMMVWDGLELLPVVDDNNHLLGIVSRQDVLRTLEYKQHHVNRNSRLESMLEEKLECLDDSLDSPRYRMLSDATMSNQLGTLSTGLLLGVIQLVVEKYFADVVQKTAIIESVHFLNLRLVQLNSTLEIHPRVLTLGRRHAYVEVHVYHGQQLMAKATLTMQIPLDMKE</sequence>
<dbReference type="Proteomes" id="UP000234239">
    <property type="component" value="Unassembled WGS sequence"/>
</dbReference>
<reference evidence="5 7" key="3">
    <citation type="submission" date="2017-12" db="EMBL/GenBank/DDBJ databases">
        <title>Phylogenetic diversity of female urinary microbiome.</title>
        <authorList>
            <person name="Thomas-White K."/>
            <person name="Wolfe A.J."/>
        </authorList>
    </citation>
    <scope>NUCLEOTIDE SEQUENCE [LARGE SCALE GENOMIC DNA]</scope>
    <source>
        <strain evidence="5 7">UMB0139</strain>
    </source>
</reference>
<dbReference type="InterPro" id="IPR051257">
    <property type="entry name" value="Diverse_CBS-Domain"/>
</dbReference>
<feature type="domain" description="CBS" evidence="3">
    <location>
        <begin position="179"/>
        <end position="254"/>
    </location>
</feature>
<evidence type="ECO:0000313" key="4">
    <source>
        <dbReference type="EMBL" id="AMB94600.1"/>
    </source>
</evidence>
<name>A0A109RF72_9LACT</name>
<dbReference type="InterPro" id="IPR046342">
    <property type="entry name" value="CBS_dom_sf"/>
</dbReference>
<protein>
    <submittedName>
        <fullName evidence="5">CBS domain-containing protein</fullName>
    </submittedName>
    <submittedName>
        <fullName evidence="4">Thioesterase</fullName>
    </submittedName>
</protein>
<dbReference type="InterPro" id="IPR036388">
    <property type="entry name" value="WH-like_DNA-bd_sf"/>
</dbReference>
<evidence type="ECO:0000256" key="2">
    <source>
        <dbReference type="PROSITE-ProRule" id="PRU00703"/>
    </source>
</evidence>
<accession>A0A109RF72</accession>
<dbReference type="EMBL" id="CP014160">
    <property type="protein sequence ID" value="AMB94600.1"/>
    <property type="molecule type" value="Genomic_DNA"/>
</dbReference>
<dbReference type="CDD" id="cd04596">
    <property type="entry name" value="CBS_pair_DRTGG_assoc"/>
    <property type="match status" value="1"/>
</dbReference>
<dbReference type="InterPro" id="IPR036390">
    <property type="entry name" value="WH_DNA-bd_sf"/>
</dbReference>
<evidence type="ECO:0000313" key="5">
    <source>
        <dbReference type="EMBL" id="PKZ23404.1"/>
    </source>
</evidence>
<dbReference type="Gene3D" id="3.10.580.10">
    <property type="entry name" value="CBS-domain"/>
    <property type="match status" value="1"/>
</dbReference>
<evidence type="ECO:0000313" key="7">
    <source>
        <dbReference type="Proteomes" id="UP000234239"/>
    </source>
</evidence>
<dbReference type="SUPFAM" id="SSF46785">
    <property type="entry name" value="Winged helix' DNA-binding domain"/>
    <property type="match status" value="1"/>
</dbReference>
<dbReference type="Gene3D" id="1.10.10.10">
    <property type="entry name" value="Winged helix-like DNA-binding domain superfamily/Winged helix DNA-binding domain"/>
    <property type="match status" value="1"/>
</dbReference>
<dbReference type="OrthoDB" id="1790451at2"/>
<keyword evidence="1 2" id="KW-0129">CBS domain</keyword>
<reference evidence="4 6" key="1">
    <citation type="journal article" date="2016" name="Genome Announc.">
        <title>Complete Genome Sequences of Aerococcus christensenii CCUG 28831T, Aerococcus sanguinicola CCUG 43001T, Aerococcus urinae CCUG 36881T, Aerococcus urinaeequi CCUG 28094T, Aerococcus urinaehominis CCUG 42038 BT, and Aerococcus viridans CCUG 4311T.</title>
        <authorList>
            <person name="Carkaci D."/>
            <person name="Dargis R."/>
            <person name="Nielsen X.C."/>
            <person name="Skovgaard O."/>
            <person name="Fuursted K."/>
            <person name="Christensen J.J."/>
        </authorList>
    </citation>
    <scope>NUCLEOTIDE SEQUENCE [LARGE SCALE GENOMIC DNA]</scope>
    <source>
        <strain evidence="4 6">CCUG43001</strain>
    </source>
</reference>
<feature type="domain" description="CBS" evidence="3">
    <location>
        <begin position="256"/>
        <end position="313"/>
    </location>
</feature>
<dbReference type="InterPro" id="IPR000644">
    <property type="entry name" value="CBS_dom"/>
</dbReference>
<organism evidence="4 6">
    <name type="scientific">Aerococcus sanguinicola</name>
    <dbReference type="NCBI Taxonomy" id="119206"/>
    <lineage>
        <taxon>Bacteria</taxon>
        <taxon>Bacillati</taxon>
        <taxon>Bacillota</taxon>
        <taxon>Bacilli</taxon>
        <taxon>Lactobacillales</taxon>
        <taxon>Aerococcaceae</taxon>
        <taxon>Aerococcus</taxon>
    </lineage>
</organism>
<dbReference type="Pfam" id="PF00571">
    <property type="entry name" value="CBS"/>
    <property type="match status" value="2"/>
</dbReference>
<dbReference type="SUPFAM" id="SSF54631">
    <property type="entry name" value="CBS-domain pair"/>
    <property type="match status" value="1"/>
</dbReference>
<dbReference type="PROSITE" id="PS51371">
    <property type="entry name" value="CBS"/>
    <property type="match status" value="2"/>
</dbReference>
<gene>
    <name evidence="4" type="ORF">AWM72_07455</name>
    <name evidence="5" type="ORF">CYJ28_02300</name>
</gene>
<dbReference type="SUPFAM" id="SSF75138">
    <property type="entry name" value="HprK N-terminal domain-like"/>
    <property type="match status" value="1"/>
</dbReference>
<keyword evidence="6" id="KW-1185">Reference proteome</keyword>
<proteinExistence type="predicted"/>
<reference evidence="6" key="2">
    <citation type="submission" date="2016-01" db="EMBL/GenBank/DDBJ databases">
        <title>Six Aerococcus type strain genome sequencing and assembly using PacBio and Illumina Hiseq.</title>
        <authorList>
            <person name="Carkaci D."/>
            <person name="Dargis R."/>
            <person name="Nielsen X.C."/>
            <person name="Skovgaard O."/>
            <person name="Fuursted K."/>
            <person name="Christensen J.J."/>
        </authorList>
    </citation>
    <scope>NUCLEOTIDE SEQUENCE [LARGE SCALE GENOMIC DNA]</scope>
    <source>
        <strain evidence="6">CCUG43001</strain>
    </source>
</reference>
<dbReference type="Pfam" id="PF07085">
    <property type="entry name" value="DRTGG"/>
    <property type="match status" value="1"/>
</dbReference>
<dbReference type="GeneID" id="92903900"/>
<dbReference type="RefSeq" id="WP_067975640.1">
    <property type="nucleotide sequence ID" value="NZ_CAJHKN010000001.1"/>
</dbReference>
<dbReference type="InterPro" id="IPR028979">
    <property type="entry name" value="Ser_kin/Pase_Hpr-like_N_sf"/>
</dbReference>